<dbReference type="GO" id="GO:0003676">
    <property type="term" value="F:nucleic acid binding"/>
    <property type="evidence" value="ECO:0007669"/>
    <property type="project" value="InterPro"/>
</dbReference>
<gene>
    <name evidence="8" type="ORF">BXY82_2618</name>
</gene>
<dbReference type="CDD" id="cd02440">
    <property type="entry name" value="AdoMet_MTases"/>
    <property type="match status" value="1"/>
</dbReference>
<dbReference type="InterPro" id="IPR007848">
    <property type="entry name" value="Small_mtfrase_dom"/>
</dbReference>
<dbReference type="OrthoDB" id="9800643at2"/>
<dbReference type="RefSeq" id="WP_133758569.1">
    <property type="nucleotide sequence ID" value="NZ_SOBW01000008.1"/>
</dbReference>
<evidence type="ECO:0000256" key="4">
    <source>
        <dbReference type="ARBA" id="ARBA00022691"/>
    </source>
</evidence>
<comment type="catalytic activity">
    <reaction evidence="5">
        <text>L-glutaminyl-[peptide chain release factor] + S-adenosyl-L-methionine = N(5)-methyl-L-glutaminyl-[peptide chain release factor] + S-adenosyl-L-homocysteine + H(+)</text>
        <dbReference type="Rhea" id="RHEA:42896"/>
        <dbReference type="Rhea" id="RHEA-COMP:10271"/>
        <dbReference type="Rhea" id="RHEA-COMP:10272"/>
        <dbReference type="ChEBI" id="CHEBI:15378"/>
        <dbReference type="ChEBI" id="CHEBI:30011"/>
        <dbReference type="ChEBI" id="CHEBI:57856"/>
        <dbReference type="ChEBI" id="CHEBI:59789"/>
        <dbReference type="ChEBI" id="CHEBI:61891"/>
        <dbReference type="EC" id="2.1.1.297"/>
    </reaction>
</comment>
<dbReference type="EMBL" id="SOBW01000008">
    <property type="protein sequence ID" value="TDU40566.1"/>
    <property type="molecule type" value="Genomic_DNA"/>
</dbReference>
<accession>A0A4V3F8I9</accession>
<dbReference type="PANTHER" id="PTHR18895">
    <property type="entry name" value="HEMK METHYLTRANSFERASE"/>
    <property type="match status" value="1"/>
</dbReference>
<dbReference type="AlphaFoldDB" id="A0A4V3F8I9"/>
<dbReference type="Proteomes" id="UP000294689">
    <property type="component" value="Unassembled WGS sequence"/>
</dbReference>
<evidence type="ECO:0000256" key="3">
    <source>
        <dbReference type="ARBA" id="ARBA00022679"/>
    </source>
</evidence>
<dbReference type="InterPro" id="IPR019874">
    <property type="entry name" value="RF_methyltr_PrmC"/>
</dbReference>
<dbReference type="PANTHER" id="PTHR18895:SF74">
    <property type="entry name" value="MTRF1L RELEASE FACTOR GLUTAMINE METHYLTRANSFERASE"/>
    <property type="match status" value="1"/>
</dbReference>
<dbReference type="InterPro" id="IPR029063">
    <property type="entry name" value="SAM-dependent_MTases_sf"/>
</dbReference>
<dbReference type="InterPro" id="IPR004556">
    <property type="entry name" value="HemK-like"/>
</dbReference>
<evidence type="ECO:0000256" key="1">
    <source>
        <dbReference type="ARBA" id="ARBA00012771"/>
    </source>
</evidence>
<keyword evidence="9" id="KW-1185">Reference proteome</keyword>
<evidence type="ECO:0000259" key="7">
    <source>
        <dbReference type="Pfam" id="PF17827"/>
    </source>
</evidence>
<evidence type="ECO:0000259" key="6">
    <source>
        <dbReference type="Pfam" id="PF05175"/>
    </source>
</evidence>
<keyword evidence="2 8" id="KW-0489">Methyltransferase</keyword>
<protein>
    <recommendedName>
        <fullName evidence="1">peptide chain release factor N(5)-glutamine methyltransferase</fullName>
        <ecNumber evidence="1">2.1.1.297</ecNumber>
    </recommendedName>
</protein>
<keyword evidence="4" id="KW-0949">S-adenosyl-L-methionine</keyword>
<name>A0A4V3F8I9_9FLAO</name>
<evidence type="ECO:0000256" key="2">
    <source>
        <dbReference type="ARBA" id="ARBA00022603"/>
    </source>
</evidence>
<comment type="caution">
    <text evidence="8">The sequence shown here is derived from an EMBL/GenBank/DDBJ whole genome shotgun (WGS) entry which is preliminary data.</text>
</comment>
<feature type="domain" description="Methyltransferase small" evidence="6">
    <location>
        <begin position="113"/>
        <end position="203"/>
    </location>
</feature>
<dbReference type="EC" id="2.1.1.297" evidence="1"/>
<sequence>MLLKTLRDHFYASLENDYPETEIQSFFNLLSECFLKLKGFEVPLNLYASISGKKYDKFDNAIKRLKKHEPIQYIIGATEFYGLPFKVNENTLIPRPETEELVRWVTETTDRMDAISILDIGTGTGCIAISLAKHHQDATVYAMDVSKKALDVAKINAKLNGVQTQFMEFDILNWKHHKTDLAVDHSFFDVIVSNPPYVRELEKAEMDANVLKHEPALALYVEDDDALIFYSAITEFSNKYLKKNGRLFFEINQYLGDEMVALLKQSGFENVILKKDMFGNDRMVSGVKKT</sequence>
<dbReference type="GO" id="GO:0032259">
    <property type="term" value="P:methylation"/>
    <property type="evidence" value="ECO:0007669"/>
    <property type="project" value="UniProtKB-KW"/>
</dbReference>
<dbReference type="Pfam" id="PF17827">
    <property type="entry name" value="PrmC_N"/>
    <property type="match status" value="1"/>
</dbReference>
<dbReference type="InterPro" id="IPR040758">
    <property type="entry name" value="PrmC_N"/>
</dbReference>
<dbReference type="NCBIfam" id="TIGR03534">
    <property type="entry name" value="RF_mod_PrmC"/>
    <property type="match status" value="1"/>
</dbReference>
<evidence type="ECO:0000313" key="8">
    <source>
        <dbReference type="EMBL" id="TDU40566.1"/>
    </source>
</evidence>
<dbReference type="SUPFAM" id="SSF53335">
    <property type="entry name" value="S-adenosyl-L-methionine-dependent methyltransferases"/>
    <property type="match status" value="1"/>
</dbReference>
<dbReference type="Gene3D" id="1.10.8.10">
    <property type="entry name" value="DNA helicase RuvA subunit, C-terminal domain"/>
    <property type="match status" value="1"/>
</dbReference>
<proteinExistence type="predicted"/>
<keyword evidence="3 8" id="KW-0808">Transferase</keyword>
<dbReference type="Gene3D" id="3.40.50.150">
    <property type="entry name" value="Vaccinia Virus protein VP39"/>
    <property type="match status" value="1"/>
</dbReference>
<evidence type="ECO:0000313" key="9">
    <source>
        <dbReference type="Proteomes" id="UP000294689"/>
    </source>
</evidence>
<reference evidence="8 9" key="1">
    <citation type="submission" date="2019-03" db="EMBL/GenBank/DDBJ databases">
        <title>Genomic Encyclopedia of Archaeal and Bacterial Type Strains, Phase II (KMG-II): from individual species to whole genera.</title>
        <authorList>
            <person name="Goeker M."/>
        </authorList>
    </citation>
    <scope>NUCLEOTIDE SEQUENCE [LARGE SCALE GENOMIC DNA]</scope>
    <source>
        <strain evidence="8 9">DSM 28135</strain>
    </source>
</reference>
<organism evidence="8 9">
    <name type="scientific">Gelidibacter sediminis</name>
    <dbReference type="NCBI Taxonomy" id="1608710"/>
    <lineage>
        <taxon>Bacteria</taxon>
        <taxon>Pseudomonadati</taxon>
        <taxon>Bacteroidota</taxon>
        <taxon>Flavobacteriia</taxon>
        <taxon>Flavobacteriales</taxon>
        <taxon>Flavobacteriaceae</taxon>
        <taxon>Gelidibacter</taxon>
    </lineage>
</organism>
<dbReference type="NCBIfam" id="TIGR00536">
    <property type="entry name" value="hemK_fam"/>
    <property type="match status" value="1"/>
</dbReference>
<feature type="domain" description="Release factor glutamine methyltransferase N-terminal" evidence="7">
    <location>
        <begin position="28"/>
        <end position="76"/>
    </location>
</feature>
<dbReference type="Pfam" id="PF05175">
    <property type="entry name" value="MTS"/>
    <property type="match status" value="1"/>
</dbReference>
<evidence type="ECO:0000256" key="5">
    <source>
        <dbReference type="ARBA" id="ARBA00048391"/>
    </source>
</evidence>
<dbReference type="PROSITE" id="PS00092">
    <property type="entry name" value="N6_MTASE"/>
    <property type="match status" value="1"/>
</dbReference>
<dbReference type="InterPro" id="IPR050320">
    <property type="entry name" value="N5-glutamine_MTase"/>
</dbReference>
<dbReference type="InterPro" id="IPR002052">
    <property type="entry name" value="DNA_methylase_N6_adenine_CS"/>
</dbReference>
<dbReference type="GO" id="GO:0102559">
    <property type="term" value="F:peptide chain release factor N(5)-glutamine methyltransferase activity"/>
    <property type="evidence" value="ECO:0007669"/>
    <property type="project" value="UniProtKB-EC"/>
</dbReference>